<proteinExistence type="predicted"/>
<evidence type="ECO:0000256" key="11">
    <source>
        <dbReference type="ARBA" id="ARBA00043078"/>
    </source>
</evidence>
<dbReference type="EMBL" id="RYZR01000005">
    <property type="protein sequence ID" value="RUL64426.1"/>
    <property type="molecule type" value="Genomic_DNA"/>
</dbReference>
<feature type="transmembrane region" description="Helical" evidence="12">
    <location>
        <begin position="423"/>
        <end position="442"/>
    </location>
</feature>
<evidence type="ECO:0000256" key="4">
    <source>
        <dbReference type="ARBA" id="ARBA00023136"/>
    </source>
</evidence>
<evidence type="ECO:0000256" key="1">
    <source>
        <dbReference type="ARBA" id="ARBA00004236"/>
    </source>
</evidence>
<evidence type="ECO:0000256" key="9">
    <source>
        <dbReference type="ARBA" id="ARBA00037649"/>
    </source>
</evidence>
<dbReference type="AlphaFoldDB" id="A0A3S0WPQ1"/>
<feature type="transmembrane region" description="Helical" evidence="12">
    <location>
        <begin position="500"/>
        <end position="518"/>
    </location>
</feature>
<evidence type="ECO:0000256" key="3">
    <source>
        <dbReference type="ARBA" id="ARBA00022801"/>
    </source>
</evidence>
<evidence type="ECO:0000313" key="13">
    <source>
        <dbReference type="EMBL" id="RUL64426.1"/>
    </source>
</evidence>
<keyword evidence="2" id="KW-1003">Cell membrane</keyword>
<keyword evidence="3 13" id="KW-0378">Hydrolase</keyword>
<feature type="transmembrane region" description="Helical" evidence="12">
    <location>
        <begin position="383"/>
        <end position="403"/>
    </location>
</feature>
<feature type="transmembrane region" description="Helical" evidence="12">
    <location>
        <begin position="325"/>
        <end position="345"/>
    </location>
</feature>
<dbReference type="InterPro" id="IPR050732">
    <property type="entry name" value="Beta-glucan_modifiers"/>
</dbReference>
<evidence type="ECO:0000256" key="7">
    <source>
        <dbReference type="ARBA" id="ARBA00023316"/>
    </source>
</evidence>
<keyword evidence="14" id="KW-1185">Reference proteome</keyword>
<evidence type="ECO:0000256" key="8">
    <source>
        <dbReference type="ARBA" id="ARBA00023326"/>
    </source>
</evidence>
<comment type="caution">
    <text evidence="13">The sequence shown here is derived from an EMBL/GenBank/DDBJ whole genome shotgun (WGS) entry which is preliminary data.</text>
</comment>
<organism evidence="13 14">
    <name type="scientific">Dyella dinghuensis</name>
    <dbReference type="NCBI Taxonomy" id="1920169"/>
    <lineage>
        <taxon>Bacteria</taxon>
        <taxon>Pseudomonadati</taxon>
        <taxon>Pseudomonadota</taxon>
        <taxon>Gammaproteobacteria</taxon>
        <taxon>Lysobacterales</taxon>
        <taxon>Rhodanobacteraceae</taxon>
        <taxon>Dyella</taxon>
    </lineage>
</organism>
<dbReference type="PANTHER" id="PTHR16631:SF17">
    <property type="entry name" value="GLUCAN ENDO-1,3-BETA-GLUCOSIDASE BTGC"/>
    <property type="match status" value="1"/>
</dbReference>
<dbReference type="GO" id="GO:0005886">
    <property type="term" value="C:plasma membrane"/>
    <property type="evidence" value="ECO:0007669"/>
    <property type="project" value="UniProtKB-SubCell"/>
</dbReference>
<comment type="subcellular location">
    <subcellularLocation>
        <location evidence="1">Cell membrane</location>
    </subcellularLocation>
</comment>
<keyword evidence="8" id="KW-0624">Polysaccharide degradation</keyword>
<keyword evidence="4 12" id="KW-0472">Membrane</keyword>
<evidence type="ECO:0000256" key="6">
    <source>
        <dbReference type="ARBA" id="ARBA00023277"/>
    </source>
</evidence>
<sequence length="532" mass="59195">MPQPSNNAVAFGFAWLLLVAAALTGVIWWWSVGQPVSLQDAPSARIACVSYAPFRKVGESPLNTRFVITPERIDEDLRALSQRFDCVRTYSQSNGLSAVPAIAARYHMQVLMGIWISSVSKQNEREIATGIATANANPKTIRGIVVGNEVLLRGEVSPKNLATYIQTVRAATPSDIPITYADVWERWLQYPQMANSVDFITIHILPYWEDKPVAAKDAVPYVESIYTRLQHAFPGKQLMIGETGWPSAGRLRRTAEPSLVNEARYLREFVNYAATVHMPYNVIETFDQPWKRALEGTVGGYWGIFDSDANPKFAMLGPVTEEPHWWWGWVASGIGAVLFMVVGGVGRTWHSWRGWFASFLSGVAAGAAIAWQVRKMMYACGPLWEWVLSSVSLALALMVALALGRRIAAHLADRYDHSEPASWWRFVALFGLVLYDILMAFDGRYMDFPIGLFALPCIGYALFGLLTLEEKMPSIEQRFLACAGPALAIVPVVVEVGMNYVSWLWLGLNVAIAVPVWVNGCRHAIRLQPQEA</sequence>
<feature type="transmembrane region" description="Helical" evidence="12">
    <location>
        <begin position="478"/>
        <end position="494"/>
    </location>
</feature>
<evidence type="ECO:0000256" key="10">
    <source>
        <dbReference type="ARBA" id="ARBA00042373"/>
    </source>
</evidence>
<protein>
    <recommendedName>
        <fullName evidence="11">Endo-1,3-beta-glucanase btgC</fullName>
    </recommendedName>
    <alternativeName>
        <fullName evidence="10">Laminarinase btgC</fullName>
    </alternativeName>
</protein>
<keyword evidence="12" id="KW-1133">Transmembrane helix</keyword>
<dbReference type="OrthoDB" id="9806824at2"/>
<keyword evidence="12" id="KW-0812">Transmembrane</keyword>
<evidence type="ECO:0000256" key="2">
    <source>
        <dbReference type="ARBA" id="ARBA00022475"/>
    </source>
</evidence>
<evidence type="ECO:0000313" key="14">
    <source>
        <dbReference type="Proteomes" id="UP000267077"/>
    </source>
</evidence>
<dbReference type="GO" id="GO:0000272">
    <property type="term" value="P:polysaccharide catabolic process"/>
    <property type="evidence" value="ECO:0007669"/>
    <property type="project" value="UniProtKB-KW"/>
</dbReference>
<keyword evidence="5" id="KW-0325">Glycoprotein</keyword>
<dbReference type="RefSeq" id="WP_126673706.1">
    <property type="nucleotide sequence ID" value="NZ_RYZR01000005.1"/>
</dbReference>
<gene>
    <name evidence="13" type="ORF">EKH79_10370</name>
</gene>
<evidence type="ECO:0000256" key="5">
    <source>
        <dbReference type="ARBA" id="ARBA00023180"/>
    </source>
</evidence>
<keyword evidence="7" id="KW-0961">Cell wall biogenesis/degradation</keyword>
<dbReference type="GO" id="GO:0016787">
    <property type="term" value="F:hydrolase activity"/>
    <property type="evidence" value="ECO:0007669"/>
    <property type="project" value="UniProtKB-KW"/>
</dbReference>
<name>A0A3S0WPQ1_9GAMM</name>
<dbReference type="GO" id="GO:0071555">
    <property type="term" value="P:cell wall organization"/>
    <property type="evidence" value="ECO:0007669"/>
    <property type="project" value="UniProtKB-KW"/>
</dbReference>
<dbReference type="SUPFAM" id="SSF51445">
    <property type="entry name" value="(Trans)glycosidases"/>
    <property type="match status" value="1"/>
</dbReference>
<evidence type="ECO:0000256" key="12">
    <source>
        <dbReference type="SAM" id="Phobius"/>
    </source>
</evidence>
<feature type="transmembrane region" description="Helical" evidence="12">
    <location>
        <begin position="352"/>
        <end position="371"/>
    </location>
</feature>
<accession>A0A3S0WPQ1</accession>
<reference evidence="13 14" key="1">
    <citation type="submission" date="2018-12" db="EMBL/GenBank/DDBJ databases">
        <title>Dyella dinghuensis sp. nov. DHOA06 and Dyella choica sp. nov. 4M-K27, isolated from forest soil.</title>
        <authorList>
            <person name="Qiu L.-H."/>
            <person name="Gao Z.-H."/>
        </authorList>
    </citation>
    <scope>NUCLEOTIDE SEQUENCE [LARGE SCALE GENOMIC DNA]</scope>
    <source>
        <strain evidence="13 14">DHOA06</strain>
    </source>
</reference>
<dbReference type="PANTHER" id="PTHR16631">
    <property type="entry name" value="GLUCAN 1,3-BETA-GLUCOSIDASE"/>
    <property type="match status" value="1"/>
</dbReference>
<comment type="function">
    <text evidence="9">Glucanases play a role in cell expansion during growth, in cell-cell fusion during mating, and in spore release during sporulation. This enzyme may be involved in beta-glucan degradation. Active on laminarin and lichenan.</text>
</comment>
<dbReference type="InterPro" id="IPR017853">
    <property type="entry name" value="GH"/>
</dbReference>
<dbReference type="Proteomes" id="UP000267077">
    <property type="component" value="Unassembled WGS sequence"/>
</dbReference>
<feature type="transmembrane region" description="Helical" evidence="12">
    <location>
        <begin position="7"/>
        <end position="30"/>
    </location>
</feature>
<dbReference type="Gene3D" id="3.20.20.80">
    <property type="entry name" value="Glycosidases"/>
    <property type="match status" value="1"/>
</dbReference>
<feature type="transmembrane region" description="Helical" evidence="12">
    <location>
        <begin position="448"/>
        <end position="466"/>
    </location>
</feature>
<keyword evidence="6" id="KW-0119">Carbohydrate metabolism</keyword>